<evidence type="ECO:0000256" key="7">
    <source>
        <dbReference type="ARBA" id="ARBA00023136"/>
    </source>
</evidence>
<dbReference type="PANTHER" id="PTHR12154:SF4">
    <property type="entry name" value="UDP-N-ACETYLGLUCOSAMINE TRANSFERASE SUBUNIT ALG14 HOMOLOG"/>
    <property type="match status" value="1"/>
</dbReference>
<comment type="caution">
    <text evidence="10">The sequence shown here is derived from an EMBL/GenBank/DDBJ whole genome shotgun (WGS) entry which is preliminary data.</text>
</comment>
<dbReference type="Gene3D" id="3.40.50.2000">
    <property type="entry name" value="Glycogen Phosphorylase B"/>
    <property type="match status" value="1"/>
</dbReference>
<proteinExistence type="inferred from homology"/>
<evidence type="ECO:0000256" key="9">
    <source>
        <dbReference type="SAM" id="Phobius"/>
    </source>
</evidence>
<dbReference type="Proteomes" id="UP000557509">
    <property type="component" value="Unassembled WGS sequence"/>
</dbReference>
<dbReference type="InterPro" id="IPR013969">
    <property type="entry name" value="Oligosacch_biosynth_Alg14"/>
</dbReference>
<evidence type="ECO:0000256" key="5">
    <source>
        <dbReference type="ARBA" id="ARBA00022824"/>
    </source>
</evidence>
<evidence type="ECO:0000256" key="6">
    <source>
        <dbReference type="ARBA" id="ARBA00022989"/>
    </source>
</evidence>
<feature type="region of interest" description="Disordered" evidence="8">
    <location>
        <begin position="436"/>
        <end position="457"/>
    </location>
</feature>
<dbReference type="VEuPathDB" id="ToxoDB:TGME49_207065"/>
<evidence type="ECO:0000313" key="11">
    <source>
        <dbReference type="Proteomes" id="UP000557509"/>
    </source>
</evidence>
<evidence type="ECO:0000313" key="10">
    <source>
        <dbReference type="EMBL" id="KAF4639925.1"/>
    </source>
</evidence>
<keyword evidence="5" id="KW-0256">Endoplasmic reticulum</keyword>
<dbReference type="PANTHER" id="PTHR12154">
    <property type="entry name" value="GLYCOSYL TRANSFERASE-RELATED"/>
    <property type="match status" value="1"/>
</dbReference>
<keyword evidence="11" id="KW-1185">Reference proteome</keyword>
<name>A0A7J6JXK7_TOXGO</name>
<evidence type="ECO:0000256" key="3">
    <source>
        <dbReference type="ARBA" id="ARBA00017467"/>
    </source>
</evidence>
<dbReference type="EMBL" id="JAAUHK010000195">
    <property type="protein sequence ID" value="KAF4639925.1"/>
    <property type="molecule type" value="Genomic_DNA"/>
</dbReference>
<feature type="compositionally biased region" description="Basic and acidic residues" evidence="8">
    <location>
        <begin position="441"/>
        <end position="451"/>
    </location>
</feature>
<sequence length="480" mass="52747">MQRVALSPSRSRLALLASSPSVLVLLILSLLLSLFFSVCRVSVVSSGLSFLLSCVRPASAPSCGQDSDDAPLSCVPGDTGRSSSSSSVLASLPAFCFAAAILLFLSRLATWTYKRVSLKKRREPRGRLQRTPSEERGTKKTQTKDANAPLVTVVVLGSGGHTGEMLRLVQSFNPRFFRIHFLVTDSDSTSLQQLAAAQWRSFQDAKTVETKELDEETKKAQEAVQGELAEAELTALVRQRGFCFHRFPRSREVGQSVVSSFFSSVRALLASLRLVWRLNPQLVLVNGPGSCVPVAVAALLREFLLGRRIRLIYVESVCRVDSLSLSGRLLYPFADRFLVQWPGLAEKFPKSEYGSGVELQSLRNYLALSVEDRGETSTRTTFFATPVTKMTTGATRLSCRLSQKAWKSPLVCPRGGSIRRSTCHWSCRRLVQTTSSLPPSHDLDARHHGADDSVPVSPERHCKLAVGSHQGRRAVDRLAD</sequence>
<keyword evidence="6 9" id="KW-1133">Transmembrane helix</keyword>
<keyword evidence="4 9" id="KW-0812">Transmembrane</keyword>
<evidence type="ECO:0000256" key="4">
    <source>
        <dbReference type="ARBA" id="ARBA00022692"/>
    </source>
</evidence>
<evidence type="ECO:0000256" key="1">
    <source>
        <dbReference type="ARBA" id="ARBA00004389"/>
    </source>
</evidence>
<accession>A0A7J6JXK7</accession>
<keyword evidence="7 9" id="KW-0472">Membrane</keyword>
<feature type="transmembrane region" description="Helical" evidence="9">
    <location>
        <begin position="92"/>
        <end position="113"/>
    </location>
</feature>
<feature type="transmembrane region" description="Helical" evidence="9">
    <location>
        <begin position="282"/>
        <end position="300"/>
    </location>
</feature>
<comment type="subcellular location">
    <subcellularLocation>
        <location evidence="1">Endoplasmic reticulum membrane</location>
        <topology evidence="1">Single-pass membrane protein</topology>
    </subcellularLocation>
</comment>
<dbReference type="GO" id="GO:0043541">
    <property type="term" value="C:UDP-N-acetylglucosamine transferase complex"/>
    <property type="evidence" value="ECO:0007669"/>
    <property type="project" value="TreeGrafter"/>
</dbReference>
<dbReference type="AlphaFoldDB" id="A0A7J6JXK7"/>
<organism evidence="10 11">
    <name type="scientific">Toxoplasma gondii</name>
    <dbReference type="NCBI Taxonomy" id="5811"/>
    <lineage>
        <taxon>Eukaryota</taxon>
        <taxon>Sar</taxon>
        <taxon>Alveolata</taxon>
        <taxon>Apicomplexa</taxon>
        <taxon>Conoidasida</taxon>
        <taxon>Coccidia</taxon>
        <taxon>Eucoccidiorida</taxon>
        <taxon>Eimeriorina</taxon>
        <taxon>Sarcocystidae</taxon>
        <taxon>Toxoplasma</taxon>
    </lineage>
</organism>
<protein>
    <recommendedName>
        <fullName evidence="3">UDP-N-acetylglucosamine transferase subunit ALG14</fullName>
    </recommendedName>
</protein>
<dbReference type="GO" id="GO:0006488">
    <property type="term" value="P:dolichol-linked oligosaccharide biosynthetic process"/>
    <property type="evidence" value="ECO:0007669"/>
    <property type="project" value="InterPro"/>
</dbReference>
<feature type="region of interest" description="Disordered" evidence="8">
    <location>
        <begin position="122"/>
        <end position="144"/>
    </location>
</feature>
<keyword evidence="10" id="KW-0808">Transferase</keyword>
<comment type="similarity">
    <text evidence="2">Belongs to the ALG14 family.</text>
</comment>
<dbReference type="VEuPathDB" id="ToxoDB:TGME49_207070"/>
<dbReference type="Pfam" id="PF08660">
    <property type="entry name" value="Alg14"/>
    <property type="match status" value="1"/>
</dbReference>
<evidence type="ECO:0000256" key="2">
    <source>
        <dbReference type="ARBA" id="ARBA00009731"/>
    </source>
</evidence>
<evidence type="ECO:0000256" key="8">
    <source>
        <dbReference type="SAM" id="MobiDB-lite"/>
    </source>
</evidence>
<dbReference type="GO" id="GO:0004577">
    <property type="term" value="F:N-acetylglucosaminyldiphosphodolichol N-acetylglucosaminyltransferase activity"/>
    <property type="evidence" value="ECO:0007669"/>
    <property type="project" value="TreeGrafter"/>
</dbReference>
<reference evidence="10 11" key="1">
    <citation type="submission" date="2020-03" db="EMBL/GenBank/DDBJ databases">
        <title>Genome sequence of Toxoplasma gondii RH-88 strain.</title>
        <authorList>
            <person name="Lorenzi H.A."/>
            <person name="Venepally P."/>
            <person name="Rozenberg A."/>
            <person name="Sibley D."/>
        </authorList>
    </citation>
    <scope>NUCLEOTIDE SEQUENCE [LARGE SCALE GENOMIC DNA]</scope>
    <source>
        <strain evidence="10 11">RH-88</strain>
    </source>
</reference>
<gene>
    <name evidence="10" type="ORF">TGRH88_038500</name>
</gene>